<dbReference type="InterPro" id="IPR012910">
    <property type="entry name" value="Plug_dom"/>
</dbReference>
<evidence type="ECO:0000256" key="5">
    <source>
        <dbReference type="ARBA" id="ARBA00022729"/>
    </source>
</evidence>
<evidence type="ECO:0000256" key="8">
    <source>
        <dbReference type="ARBA" id="ARBA00023170"/>
    </source>
</evidence>
<keyword evidence="14" id="KW-1185">Reference proteome</keyword>
<evidence type="ECO:0000256" key="3">
    <source>
        <dbReference type="ARBA" id="ARBA00022452"/>
    </source>
</evidence>
<feature type="domain" description="TonB-dependent receptor-like beta-barrel" evidence="11">
    <location>
        <begin position="714"/>
        <end position="908"/>
    </location>
</feature>
<name>A0ABQ3I0P2_9BACT</name>
<dbReference type="Gene3D" id="2.170.130.10">
    <property type="entry name" value="TonB-dependent receptor, plug domain"/>
    <property type="match status" value="1"/>
</dbReference>
<organism evidence="13 14">
    <name type="scientific">Roseivirga thermotolerans</name>
    <dbReference type="NCBI Taxonomy" id="1758176"/>
    <lineage>
        <taxon>Bacteria</taxon>
        <taxon>Pseudomonadati</taxon>
        <taxon>Bacteroidota</taxon>
        <taxon>Cytophagia</taxon>
        <taxon>Cytophagales</taxon>
        <taxon>Roseivirgaceae</taxon>
        <taxon>Roseivirga</taxon>
    </lineage>
</organism>
<keyword evidence="5" id="KW-0732">Signal</keyword>
<dbReference type="InterPro" id="IPR008969">
    <property type="entry name" value="CarboxyPept-like_regulatory"/>
</dbReference>
<evidence type="ECO:0000256" key="2">
    <source>
        <dbReference type="ARBA" id="ARBA00022448"/>
    </source>
</evidence>
<comment type="similarity">
    <text evidence="10">Belongs to the TonB-dependent receptor family.</text>
</comment>
<evidence type="ECO:0000313" key="14">
    <source>
        <dbReference type="Proteomes" id="UP000658258"/>
    </source>
</evidence>
<sequence>MQNQSWAQLVSGKVVSEETKASVPYASIKLIGPEYANRRVGVSADENGLFTLAISKFPVTLEITSVGYLPKQINLVKAEQNLIIQLEPGDVVLQEMVFSAEKITEEELRSPIQIEKLTVKELTNTASFNFYDAVVNLKGVDVATQSIVINTVNTRGFNSNTNLRFRQFTDGIDGQAPGLGFSLGNIVGPSGLDIESVELIPGPTTSKYGPGAFNGVLDMRTRNPFDYRGLSFEVKGATLGSDPYDQSFISLGTDFLGEASFRYANAIKNKVGFKVNGSVLSGVDFKAVNYDNIGPGAAFEDTHSISNQSINVVNHYGDDRAALLVVPVRVTPPNMDGLTQVSLRDTAFFVTRKGYREEDLVNYNAQNIKLNGSLHVKLTPKTELVMASFFGKASTMITGDDRIALRDFEIQQHKVEVTNEKFNIRGYTTMQDAGNTYNVGRLAEVMIQTAKPDAAWYNQYRNLYIAGRGNYQTVRNIADSGFPGGSGYESRYKPGTERFDSLRQVVINSIDPRNGARIFDKSRLYHVEASAKLNAWEDFFDSFEVGASARMYDPESRGTIFTDSIGNDVTNFEYGAFAEMSHKIDSRTDATASLRVDKNENFNIITSQRISAVREIKPNTFVRGSLQRGQRLPNIREQFFNQNLGDLTIVGGLPEVVDQYDLQNNAFLESALNKYNQAIGSEINRILAQPNGQVNVESLKYRYLSILEDGIIGTDQFNGIKPETITSFEVGFRSLVESKRLFEAILYVNHYRNFIGVTRVIKPRTSPLTDLTLAAEQANNPGTSDQYYVSDNSRNAIITQGLELVYDVTSDEGTNFVVNTTFANIIQNTDDPLTPGFNTPSFKLNLTLGHDRISKNFGGKVSWRYRSAYDWESNFVDGRIPGYNTFDFQMTYRIPKIYGAIRFGGNNVLNNAQFNAFGGPEITAFYYLSFGFDPF</sequence>
<keyword evidence="3" id="KW-1134">Transmembrane beta strand</keyword>
<evidence type="ECO:0000256" key="7">
    <source>
        <dbReference type="ARBA" id="ARBA00023136"/>
    </source>
</evidence>
<keyword evidence="7 10" id="KW-0472">Membrane</keyword>
<dbReference type="PANTHER" id="PTHR30069:SF29">
    <property type="entry name" value="HEMOGLOBIN AND HEMOGLOBIN-HAPTOGLOBIN-BINDING PROTEIN 1-RELATED"/>
    <property type="match status" value="1"/>
</dbReference>
<comment type="subcellular location">
    <subcellularLocation>
        <location evidence="1">Cell outer membrane</location>
        <topology evidence="1">Multi-pass membrane protein</topology>
    </subcellularLocation>
</comment>
<keyword evidence="6 10" id="KW-0798">TonB box</keyword>
<accession>A0ABQ3I0P2</accession>
<evidence type="ECO:0000256" key="6">
    <source>
        <dbReference type="ARBA" id="ARBA00023077"/>
    </source>
</evidence>
<evidence type="ECO:0000256" key="10">
    <source>
        <dbReference type="RuleBase" id="RU003357"/>
    </source>
</evidence>
<dbReference type="Gene3D" id="2.40.170.20">
    <property type="entry name" value="TonB-dependent receptor, beta-barrel domain"/>
    <property type="match status" value="1"/>
</dbReference>
<keyword evidence="8" id="KW-0675">Receptor</keyword>
<dbReference type="SUPFAM" id="SSF49464">
    <property type="entry name" value="Carboxypeptidase regulatory domain-like"/>
    <property type="match status" value="1"/>
</dbReference>
<dbReference type="PANTHER" id="PTHR30069">
    <property type="entry name" value="TONB-DEPENDENT OUTER MEMBRANE RECEPTOR"/>
    <property type="match status" value="1"/>
</dbReference>
<dbReference type="Pfam" id="PF13715">
    <property type="entry name" value="CarbopepD_reg_2"/>
    <property type="match status" value="1"/>
</dbReference>
<proteinExistence type="inferred from homology"/>
<evidence type="ECO:0000259" key="11">
    <source>
        <dbReference type="Pfam" id="PF00593"/>
    </source>
</evidence>
<feature type="domain" description="TonB-dependent receptor-like beta-barrel" evidence="11">
    <location>
        <begin position="427"/>
        <end position="662"/>
    </location>
</feature>
<dbReference type="InterPro" id="IPR036942">
    <property type="entry name" value="Beta-barrel_TonB_sf"/>
</dbReference>
<dbReference type="Proteomes" id="UP000658258">
    <property type="component" value="Unassembled WGS sequence"/>
</dbReference>
<dbReference type="EMBL" id="BNAG01000001">
    <property type="protein sequence ID" value="GHE52392.1"/>
    <property type="molecule type" value="Genomic_DNA"/>
</dbReference>
<evidence type="ECO:0000256" key="9">
    <source>
        <dbReference type="ARBA" id="ARBA00023237"/>
    </source>
</evidence>
<dbReference type="SUPFAM" id="SSF56935">
    <property type="entry name" value="Porins"/>
    <property type="match status" value="1"/>
</dbReference>
<comment type="caution">
    <text evidence="13">The sequence shown here is derived from an EMBL/GenBank/DDBJ whole genome shotgun (WGS) entry which is preliminary data.</text>
</comment>
<evidence type="ECO:0000256" key="4">
    <source>
        <dbReference type="ARBA" id="ARBA00022692"/>
    </source>
</evidence>
<dbReference type="InterPro" id="IPR037066">
    <property type="entry name" value="Plug_dom_sf"/>
</dbReference>
<feature type="domain" description="TonB-dependent receptor plug" evidence="12">
    <location>
        <begin position="109"/>
        <end position="216"/>
    </location>
</feature>
<keyword evidence="2" id="KW-0813">Transport</keyword>
<dbReference type="InterPro" id="IPR039426">
    <property type="entry name" value="TonB-dep_rcpt-like"/>
</dbReference>
<gene>
    <name evidence="13" type="ORF">GCM10011340_03310</name>
</gene>
<evidence type="ECO:0000313" key="13">
    <source>
        <dbReference type="EMBL" id="GHE52392.1"/>
    </source>
</evidence>
<keyword evidence="4" id="KW-0812">Transmembrane</keyword>
<evidence type="ECO:0000259" key="12">
    <source>
        <dbReference type="Pfam" id="PF07715"/>
    </source>
</evidence>
<keyword evidence="9" id="KW-0998">Cell outer membrane</keyword>
<protein>
    <submittedName>
        <fullName evidence="13">Membrane protein</fullName>
    </submittedName>
</protein>
<dbReference type="InterPro" id="IPR000531">
    <property type="entry name" value="Beta-barrel_TonB"/>
</dbReference>
<evidence type="ECO:0000256" key="1">
    <source>
        <dbReference type="ARBA" id="ARBA00004571"/>
    </source>
</evidence>
<reference evidence="14" key="1">
    <citation type="journal article" date="2019" name="Int. J. Syst. Evol. Microbiol.">
        <title>The Global Catalogue of Microorganisms (GCM) 10K type strain sequencing project: providing services to taxonomists for standard genome sequencing and annotation.</title>
        <authorList>
            <consortium name="The Broad Institute Genomics Platform"/>
            <consortium name="The Broad Institute Genome Sequencing Center for Infectious Disease"/>
            <person name="Wu L."/>
            <person name="Ma J."/>
        </authorList>
    </citation>
    <scope>NUCLEOTIDE SEQUENCE [LARGE SCALE GENOMIC DNA]</scope>
    <source>
        <strain evidence="14">CGMCC 1.15111</strain>
    </source>
</reference>
<dbReference type="Pfam" id="PF07715">
    <property type="entry name" value="Plug"/>
    <property type="match status" value="1"/>
</dbReference>
<dbReference type="Pfam" id="PF00593">
    <property type="entry name" value="TonB_dep_Rec_b-barrel"/>
    <property type="match status" value="2"/>
</dbReference>